<evidence type="ECO:0000313" key="2">
    <source>
        <dbReference type="Proteomes" id="UP000032689"/>
    </source>
</evidence>
<organism evidence="1 2">
    <name type="scientific">Staphylococcus phage vB_SepM_ phiIPLA-C1C</name>
    <dbReference type="NCBI Taxonomy" id="1572704"/>
    <lineage>
        <taxon>Viruses</taxon>
        <taxon>Duplodnaviria</taxon>
        <taxon>Heunggongvirae</taxon>
        <taxon>Uroviricota</taxon>
        <taxon>Caudoviricetes</taxon>
        <taxon>Herelleviridae</taxon>
        <taxon>Twortvirinae</taxon>
        <taxon>Sepunavirus</taxon>
        <taxon>Sepunavirus IPLAC1C</taxon>
    </lineage>
</organism>
<dbReference type="Proteomes" id="UP000032689">
    <property type="component" value="Segment"/>
</dbReference>
<proteinExistence type="predicted"/>
<dbReference type="EMBL" id="KP027447">
    <property type="protein sequence ID" value="AJA42272.1"/>
    <property type="molecule type" value="Genomic_DNA"/>
</dbReference>
<reference evidence="1 2" key="1">
    <citation type="journal article" date="2015" name="Appl. Environ. Microbiol.">
        <title>Two Phages, phiIPLA-RODI and phiIPLA-C1C, Lyse Mono- and Dual-Species Staphylococcal Biofilms.</title>
        <authorList>
            <person name="Gutierrez D."/>
            <person name="Vandenheuvel D."/>
            <person name="Martinez B."/>
            <person name="Rodriguez A."/>
            <person name="Lavigne R."/>
            <person name="Garcia P."/>
        </authorList>
    </citation>
    <scope>NUCLEOTIDE SEQUENCE [LARGE SCALE GENOMIC DNA]</scope>
</reference>
<evidence type="ECO:0000313" key="1">
    <source>
        <dbReference type="EMBL" id="AJA42272.1"/>
    </source>
</evidence>
<keyword evidence="2" id="KW-1185">Reference proteome</keyword>
<accession>A0A0D3MWJ2</accession>
<dbReference type="GeneID" id="26640969"/>
<dbReference type="KEGG" id="vg:26640969"/>
<sequence>MLYQDLIEDKLSQYGYNYEVRKGSIIIHLQDEDLIIRESRKLDNHVTLSNGNDLNANFNKEGLKGSDLTLVIQYHEKQKRELETYADIIKRPTELVINLKSGKVIKVNKNDVYSLENEINKFKHAFKSDRNNTFLIEFKEHDSTVDLEFLLSQVEGYSIHYKEGVN</sequence>
<dbReference type="RefSeq" id="YP_009214552.1">
    <property type="nucleotide sequence ID" value="NC_028962.1"/>
</dbReference>
<name>A0A0D3MWJ2_9CAUD</name>
<protein>
    <submittedName>
        <fullName evidence="1">Uncharacterized protein</fullName>
    </submittedName>
</protein>